<dbReference type="EMBL" id="UIGY01000249">
    <property type="protein sequence ID" value="SUZ13858.1"/>
    <property type="molecule type" value="Genomic_DNA"/>
</dbReference>
<proteinExistence type="predicted"/>
<organism evidence="2">
    <name type="scientific">Blumeria graminis f. sp. tritici 96224</name>
    <dbReference type="NCBI Taxonomy" id="1268274"/>
    <lineage>
        <taxon>Eukaryota</taxon>
        <taxon>Fungi</taxon>
        <taxon>Dikarya</taxon>
        <taxon>Ascomycota</taxon>
        <taxon>Pezizomycotina</taxon>
        <taxon>Leotiomycetes</taxon>
        <taxon>Erysiphales</taxon>
        <taxon>Erysiphaceae</taxon>
        <taxon>Blumeria</taxon>
    </lineage>
</organism>
<keyword evidence="1" id="KW-1133">Transmembrane helix</keyword>
<feature type="transmembrane region" description="Helical" evidence="1">
    <location>
        <begin position="160"/>
        <end position="181"/>
    </location>
</feature>
<feature type="transmembrane region" description="Helical" evidence="1">
    <location>
        <begin position="92"/>
        <end position="114"/>
    </location>
</feature>
<dbReference type="AlphaFoldDB" id="A0A381LJ33"/>
<feature type="transmembrane region" description="Helical" evidence="1">
    <location>
        <begin position="62"/>
        <end position="85"/>
    </location>
</feature>
<reference evidence="2" key="1">
    <citation type="submission" date="2018-07" db="EMBL/GenBank/DDBJ databases">
        <authorList>
            <person name="Quirk P.G."/>
            <person name="Krulwich T.A."/>
        </authorList>
    </citation>
    <scope>NUCLEOTIDE SEQUENCE</scope>
    <source>
        <strain evidence="2">96224</strain>
    </source>
</reference>
<evidence type="ECO:0000256" key="1">
    <source>
        <dbReference type="SAM" id="Phobius"/>
    </source>
</evidence>
<evidence type="ECO:0000313" key="2">
    <source>
        <dbReference type="EMBL" id="SUZ13858.1"/>
    </source>
</evidence>
<gene>
    <name evidence="2" type="ORF">BGT96224V2_LOCUS7044</name>
</gene>
<keyword evidence="1" id="KW-0812">Transmembrane</keyword>
<protein>
    <submittedName>
        <fullName evidence="2">Bgt-4722</fullName>
    </submittedName>
</protein>
<name>A0A381LJ33_BLUGR</name>
<keyword evidence="1" id="KW-0472">Membrane</keyword>
<feature type="transmembrane region" description="Helical" evidence="1">
    <location>
        <begin position="27"/>
        <end position="50"/>
    </location>
</feature>
<sequence length="185" mass="21250">MALTESTMPEVVVRRIRTKYHWPSVQLNSWLAIMLVGSSAILGIFSSFIATQRQLKIGIPWYFPYWVTVGTLSVIFILIMFWLIARRQLLPGIVIMGSFILLILWVVGLIMISLQLWGPSGNVNTNCQLYVENQPVTGVSVQTLAWLEQHSICQAWQAAWSFQLIGCTFLLWMLIMAYRVYRDHV</sequence>
<accession>A0A381LJ33</accession>
<dbReference type="OrthoDB" id="3930290at2759"/>